<keyword evidence="9" id="KW-0966">Cell projection</keyword>
<feature type="domain" description="Flagellar hook protein FlgE/F/G-like D1" evidence="8">
    <location>
        <begin position="89"/>
        <end position="138"/>
    </location>
</feature>
<comment type="function">
    <text evidence="4">A flexible structure which links the flagellar filament to the drive apparatus in the basal body.</text>
</comment>
<dbReference type="EMBL" id="JAUSUX010000004">
    <property type="protein sequence ID" value="MDQ0285585.1"/>
    <property type="molecule type" value="Genomic_DNA"/>
</dbReference>
<dbReference type="InterPro" id="IPR010930">
    <property type="entry name" value="Flg_bb/hook_C_dom"/>
</dbReference>
<keyword evidence="3 4" id="KW-0975">Bacterial flagellum</keyword>
<name>A0ABU0AYN8_9FIRM</name>
<dbReference type="Pfam" id="PF06429">
    <property type="entry name" value="Flg_bbr_C"/>
    <property type="match status" value="1"/>
</dbReference>
<evidence type="ECO:0000259" key="6">
    <source>
        <dbReference type="Pfam" id="PF06429"/>
    </source>
</evidence>
<organism evidence="9 10">
    <name type="scientific">Desulfofundulus luciae</name>
    <dbReference type="NCBI Taxonomy" id="74702"/>
    <lineage>
        <taxon>Bacteria</taxon>
        <taxon>Bacillati</taxon>
        <taxon>Bacillota</taxon>
        <taxon>Clostridia</taxon>
        <taxon>Eubacteriales</taxon>
        <taxon>Peptococcaceae</taxon>
        <taxon>Desulfofundulus</taxon>
    </lineage>
</organism>
<evidence type="ECO:0000256" key="3">
    <source>
        <dbReference type="ARBA" id="ARBA00023143"/>
    </source>
</evidence>
<evidence type="ECO:0000259" key="5">
    <source>
        <dbReference type="Pfam" id="PF00460"/>
    </source>
</evidence>
<keyword evidence="10" id="KW-1185">Reference proteome</keyword>
<evidence type="ECO:0000259" key="8">
    <source>
        <dbReference type="Pfam" id="PF22692"/>
    </source>
</evidence>
<dbReference type="InterPro" id="IPR010810">
    <property type="entry name" value="Flagellin_hook_IN_motif"/>
</dbReference>
<dbReference type="InterPro" id="IPR053967">
    <property type="entry name" value="LlgE_F_G-like_D1"/>
</dbReference>
<dbReference type="InterPro" id="IPR019776">
    <property type="entry name" value="Flagellar_basal_body_rod_CS"/>
</dbReference>
<keyword evidence="9" id="KW-0969">Cilium</keyword>
<dbReference type="SUPFAM" id="SSF117143">
    <property type="entry name" value="Flagellar hook protein flgE"/>
    <property type="match status" value="2"/>
</dbReference>
<comment type="similarity">
    <text evidence="2 4">Belongs to the flagella basal body rod proteins family.</text>
</comment>
<dbReference type="InterPro" id="IPR001444">
    <property type="entry name" value="Flag_bb_rod_N"/>
</dbReference>
<feature type="domain" description="DUF2460" evidence="7">
    <location>
        <begin position="150"/>
        <end position="221"/>
    </location>
</feature>
<evidence type="ECO:0000256" key="4">
    <source>
        <dbReference type="RuleBase" id="RU362116"/>
    </source>
</evidence>
<dbReference type="InterPro" id="IPR020013">
    <property type="entry name" value="Flagellar_FlgE/F/G"/>
</dbReference>
<reference evidence="9 10" key="1">
    <citation type="submission" date="2023-07" db="EMBL/GenBank/DDBJ databases">
        <title>Genomic Encyclopedia of Type Strains, Phase IV (KMG-IV): sequencing the most valuable type-strain genomes for metagenomic binning, comparative biology and taxonomic classification.</title>
        <authorList>
            <person name="Goeker M."/>
        </authorList>
    </citation>
    <scope>NUCLEOTIDE SEQUENCE [LARGE SCALE GENOMIC DNA]</scope>
    <source>
        <strain evidence="9 10">DSM 12396</strain>
    </source>
</reference>
<dbReference type="InterPro" id="IPR037925">
    <property type="entry name" value="FlgE/F/G-like"/>
</dbReference>
<dbReference type="Pfam" id="PF09343">
    <property type="entry name" value="DUF2460"/>
    <property type="match status" value="1"/>
</dbReference>
<dbReference type="PANTHER" id="PTHR30435">
    <property type="entry name" value="FLAGELLAR PROTEIN"/>
    <property type="match status" value="1"/>
</dbReference>
<gene>
    <name evidence="9" type="ORF">J2Z49_000689</name>
</gene>
<comment type="caution">
    <text evidence="9">The sequence shown here is derived from an EMBL/GenBank/DDBJ whole genome shotgun (WGS) entry which is preliminary data.</text>
</comment>
<sequence>MIRSLFAGVAGMKNHQIRMDVIANNISNVNTVGFKSGRANFQDVLYQTLKSAGTSTNPAQVGLGVSLAGISSNMSPGGLQSTGRTLDLAINGEGFFKVIDPGSGKEYYTRDGVFYIDQNGYVVNSSGYRLVGELRNITAARSTEVYSKVDVSELQVTGKAIGTGDGSTTTFSLGYSPVVDGSVKVYLNGTPTTDFSVNNATGEITFNTAPGAGVNITADYQKATSSLILKVTGKDGPLGKRTDFTIDTARKADINAGESYSIAANATNQLSTLFPTLAVNDEIVFNLKNNYTNENISFKVKVAAAADLANGIVSTTSTLDDFKTALSNAAAKAGAGGKIEMYYTDNGNEVTAASLDGDGNEGFGFRTADCGPKVSLSITVKDGTGAPKNIFTGTNSGFIDGFASASGTGDDVDTIIAKINAQTANVGVRASKDEQNRLVLRTVYTGTDAEIEIGGDAAAYLGLPSGIVKNPGNTYTGAIQLINGPAASLNISNDGVITGTDSNGNMLEWEDGTATVTNADFAQINLYTFSNQDGLQRVNKNLFVVSESSGTPTPGKPGSAGYGTIESGYLEMSNVDLTDEFTNMITTQRGYQASARIITVSDTMLDELINLKR</sequence>
<protein>
    <recommendedName>
        <fullName evidence="4">Flagellar hook protein FlgE</fullName>
    </recommendedName>
</protein>
<dbReference type="Pfam" id="PF22692">
    <property type="entry name" value="LlgE_F_G_D1"/>
    <property type="match status" value="1"/>
</dbReference>
<evidence type="ECO:0000256" key="1">
    <source>
        <dbReference type="ARBA" id="ARBA00004117"/>
    </source>
</evidence>
<evidence type="ECO:0000313" key="9">
    <source>
        <dbReference type="EMBL" id="MDQ0285585.1"/>
    </source>
</evidence>
<dbReference type="Pfam" id="PF07196">
    <property type="entry name" value="Flagellin_IN"/>
    <property type="match status" value="1"/>
</dbReference>
<dbReference type="Proteomes" id="UP001225644">
    <property type="component" value="Unassembled WGS sequence"/>
</dbReference>
<feature type="domain" description="Flagellar basal-body/hook protein C-terminal" evidence="6">
    <location>
        <begin position="567"/>
        <end position="611"/>
    </location>
</feature>
<dbReference type="InterPro" id="IPR011740">
    <property type="entry name" value="DUF2460"/>
</dbReference>
<evidence type="ECO:0000259" key="7">
    <source>
        <dbReference type="Pfam" id="PF09343"/>
    </source>
</evidence>
<accession>A0ABU0AYN8</accession>
<dbReference type="RefSeq" id="WP_307399846.1">
    <property type="nucleotide sequence ID" value="NZ_JAUSUX010000004.1"/>
</dbReference>
<keyword evidence="9" id="KW-0282">Flagellum</keyword>
<proteinExistence type="inferred from homology"/>
<comment type="subcellular location">
    <subcellularLocation>
        <location evidence="1 4">Bacterial flagellum basal body</location>
    </subcellularLocation>
</comment>
<dbReference type="Pfam" id="PF00460">
    <property type="entry name" value="Flg_bb_rod"/>
    <property type="match status" value="1"/>
</dbReference>
<dbReference type="PANTHER" id="PTHR30435:SF1">
    <property type="entry name" value="FLAGELLAR HOOK PROTEIN FLGE"/>
    <property type="match status" value="1"/>
</dbReference>
<dbReference type="PROSITE" id="PS00588">
    <property type="entry name" value="FLAGELLA_BB_ROD"/>
    <property type="match status" value="1"/>
</dbReference>
<evidence type="ECO:0000256" key="2">
    <source>
        <dbReference type="ARBA" id="ARBA00009677"/>
    </source>
</evidence>
<evidence type="ECO:0000313" key="10">
    <source>
        <dbReference type="Proteomes" id="UP001225644"/>
    </source>
</evidence>
<dbReference type="NCBIfam" id="TIGR03506">
    <property type="entry name" value="FlgEFG_subfam"/>
    <property type="match status" value="2"/>
</dbReference>
<feature type="domain" description="Flagellar basal body rod protein N-terminal" evidence="5">
    <location>
        <begin position="8"/>
        <end position="35"/>
    </location>
</feature>